<dbReference type="AlphaFoldDB" id="S8BWI2"/>
<evidence type="ECO:0000313" key="3">
    <source>
        <dbReference type="EMBL" id="EPS39682.1"/>
    </source>
</evidence>
<dbReference type="eggNOG" id="ENOG502SPW9">
    <property type="taxonomic scope" value="Eukaryota"/>
</dbReference>
<evidence type="ECO:0008006" key="5">
    <source>
        <dbReference type="Google" id="ProtNLM"/>
    </source>
</evidence>
<feature type="signal peptide" evidence="2">
    <location>
        <begin position="1"/>
        <end position="29"/>
    </location>
</feature>
<feature type="region of interest" description="Disordered" evidence="1">
    <location>
        <begin position="542"/>
        <end position="562"/>
    </location>
</feature>
<dbReference type="EMBL" id="AQGS01000457">
    <property type="protein sequence ID" value="EPS39682.1"/>
    <property type="molecule type" value="Genomic_DNA"/>
</dbReference>
<accession>S8BWI2</accession>
<dbReference type="OrthoDB" id="524326at2759"/>
<evidence type="ECO:0000256" key="1">
    <source>
        <dbReference type="SAM" id="MobiDB-lite"/>
    </source>
</evidence>
<keyword evidence="4" id="KW-1185">Reference proteome</keyword>
<dbReference type="SUPFAM" id="SSF82171">
    <property type="entry name" value="DPP6 N-terminal domain-like"/>
    <property type="match status" value="1"/>
</dbReference>
<proteinExistence type="predicted"/>
<dbReference type="STRING" id="1284197.S8BWI2"/>
<protein>
    <recommendedName>
        <fullName evidence="5">Fungal N-terminal domain-containing protein</fullName>
    </recommendedName>
</protein>
<dbReference type="HOGENOM" id="CLU_393803_0_0_1"/>
<evidence type="ECO:0000256" key="2">
    <source>
        <dbReference type="SAM" id="SignalP"/>
    </source>
</evidence>
<evidence type="ECO:0000313" key="4">
    <source>
        <dbReference type="Proteomes" id="UP000015100"/>
    </source>
</evidence>
<reference evidence="3 4" key="1">
    <citation type="journal article" date="2013" name="PLoS Genet.">
        <title>Genomic mechanisms accounting for the adaptation to parasitism in nematode-trapping fungi.</title>
        <authorList>
            <person name="Meerupati T."/>
            <person name="Andersson K.M."/>
            <person name="Friman E."/>
            <person name="Kumar D."/>
            <person name="Tunlid A."/>
            <person name="Ahren D."/>
        </authorList>
    </citation>
    <scope>NUCLEOTIDE SEQUENCE [LARGE SCALE GENOMIC DNA]</scope>
    <source>
        <strain evidence="3 4">CBS 200.50</strain>
    </source>
</reference>
<sequence length="700" mass="78782">MDPLSITAGVFSILGSLAALALKINEVQGTIQEARPEIQHLTEEVDSLKLILKQIDQLHSQGGIARDLMEDLTNVLQRLNSTVVETDCFLRGAMKKSFRAAAWTFSGKAKSIQFCRRIESYKSTLNMTLVISTISSGRQLHGRADQILTGINDIRTQLPGNDDYILQRFLTELETVYEGSTVIGAMDSEPEPVSPIQEEYPATNHIPDWPPERVHSNNQANPGPVHESGSASAPSHKIDNKLDSFGKTKLISKNWRSRAKNPKWIIDLTINARIIGGLVATYGNCFAVFIPEPEWESHCHGKLVWGDIDGSRVRNMVVEWHGEYSCISKEKGKSFPHSKTTDHLKFQDDNTLIGVFGWFRDGEEIRFVVCWNLNPGGLQLTQAWISPIFDVGYWKVSALSASGKLFSYFNYNYHNKEAESEKAQLFIVAVDKRWQKILSKKTELGGYVCRDIVFSQNEDKILIFYTELDIHEEEGTESYPRFIEVCEIKTGKSLAIVALDELFVEPKIGLKDYPLRFFFTGTNDNILIVGGYYVSKYKGSEPLEPKREDDSEPVMVSPSPHVTTQPDLLARRNFCATLNTANSKLTFHKIGPEDEQIYREPVFAPDGSCFIVTRDAAQVLSLSSFPGSGRSLYNYAVVINSSTGEKILRFETKNKSFRGRWYGMPCTFDATGERILILDQVGKIKDNEVGKCRLDVWEAI</sequence>
<feature type="chain" id="PRO_5004561642" description="Fungal N-terminal domain-containing protein" evidence="2">
    <location>
        <begin position="30"/>
        <end position="700"/>
    </location>
</feature>
<gene>
    <name evidence="3" type="ORF">H072_6526</name>
</gene>
<dbReference type="Proteomes" id="UP000015100">
    <property type="component" value="Unassembled WGS sequence"/>
</dbReference>
<comment type="caution">
    <text evidence="3">The sequence shown here is derived from an EMBL/GenBank/DDBJ whole genome shotgun (WGS) entry which is preliminary data.</text>
</comment>
<organism evidence="3 4">
    <name type="scientific">Dactylellina haptotyla (strain CBS 200.50)</name>
    <name type="common">Nematode-trapping fungus</name>
    <name type="synonym">Monacrosporium haptotylum</name>
    <dbReference type="NCBI Taxonomy" id="1284197"/>
    <lineage>
        <taxon>Eukaryota</taxon>
        <taxon>Fungi</taxon>
        <taxon>Dikarya</taxon>
        <taxon>Ascomycota</taxon>
        <taxon>Pezizomycotina</taxon>
        <taxon>Orbiliomycetes</taxon>
        <taxon>Orbiliales</taxon>
        <taxon>Orbiliaceae</taxon>
        <taxon>Dactylellina</taxon>
    </lineage>
</organism>
<name>S8BWI2_DACHA</name>
<feature type="region of interest" description="Disordered" evidence="1">
    <location>
        <begin position="200"/>
        <end position="238"/>
    </location>
</feature>
<reference evidence="4" key="2">
    <citation type="submission" date="2013-04" db="EMBL/GenBank/DDBJ databases">
        <title>Genomic mechanisms accounting for the adaptation to parasitism in nematode-trapping fungi.</title>
        <authorList>
            <person name="Ahren D.G."/>
        </authorList>
    </citation>
    <scope>NUCLEOTIDE SEQUENCE [LARGE SCALE GENOMIC DNA]</scope>
    <source>
        <strain evidence="4">CBS 200.50</strain>
    </source>
</reference>
<keyword evidence="2" id="KW-0732">Signal</keyword>